<feature type="domain" description="SnoaL-like" evidence="1">
    <location>
        <begin position="13"/>
        <end position="122"/>
    </location>
</feature>
<dbReference type="InterPro" id="IPR032710">
    <property type="entry name" value="NTF2-like_dom_sf"/>
</dbReference>
<comment type="caution">
    <text evidence="2">The sequence shown here is derived from an EMBL/GenBank/DDBJ whole genome shotgun (WGS) entry which is preliminary data.</text>
</comment>
<name>A0ABU2TV37_9ACTN</name>
<dbReference type="Proteomes" id="UP001183809">
    <property type="component" value="Unassembled WGS sequence"/>
</dbReference>
<organism evidence="2 3">
    <name type="scientific">Streptomyces gibsoniae</name>
    <dbReference type="NCBI Taxonomy" id="3075529"/>
    <lineage>
        <taxon>Bacteria</taxon>
        <taxon>Bacillati</taxon>
        <taxon>Actinomycetota</taxon>
        <taxon>Actinomycetes</taxon>
        <taxon>Kitasatosporales</taxon>
        <taxon>Streptomycetaceae</taxon>
        <taxon>Streptomyces</taxon>
    </lineage>
</organism>
<accession>A0ABU2TV37</accession>
<gene>
    <name evidence="2" type="ORF">RM764_17700</name>
</gene>
<evidence type="ECO:0000313" key="2">
    <source>
        <dbReference type="EMBL" id="MDT0464824.1"/>
    </source>
</evidence>
<keyword evidence="3" id="KW-1185">Reference proteome</keyword>
<dbReference type="InterPro" id="IPR037401">
    <property type="entry name" value="SnoaL-like"/>
</dbReference>
<reference evidence="3" key="1">
    <citation type="submission" date="2023-07" db="EMBL/GenBank/DDBJ databases">
        <title>30 novel species of actinomycetes from the DSMZ collection.</title>
        <authorList>
            <person name="Nouioui I."/>
        </authorList>
    </citation>
    <scope>NUCLEOTIDE SEQUENCE [LARGE SCALE GENOMIC DNA]</scope>
    <source>
        <strain evidence="3">DSM 41699</strain>
    </source>
</reference>
<sequence>MAIEHENALTTAKQYFERWEAHDAAGMRELLTDETTIIFPMSIEGTPEPWAVFDGIEKAMGYLQLAMSNLPQLRLIDREWSVSHDARYVHLHARGDMITRTNLPYHNVYVFRLEIANGRIIRVDEIANPVPWAATGLAG</sequence>
<protein>
    <submittedName>
        <fullName evidence="2">Nuclear transport factor 2 family protein</fullName>
    </submittedName>
</protein>
<evidence type="ECO:0000313" key="3">
    <source>
        <dbReference type="Proteomes" id="UP001183809"/>
    </source>
</evidence>
<dbReference type="RefSeq" id="WP_311696224.1">
    <property type="nucleotide sequence ID" value="NZ_JAVREY010000018.1"/>
</dbReference>
<dbReference type="Gene3D" id="3.10.450.50">
    <property type="match status" value="1"/>
</dbReference>
<evidence type="ECO:0000259" key="1">
    <source>
        <dbReference type="Pfam" id="PF12680"/>
    </source>
</evidence>
<dbReference type="Pfam" id="PF12680">
    <property type="entry name" value="SnoaL_2"/>
    <property type="match status" value="1"/>
</dbReference>
<dbReference type="SUPFAM" id="SSF54427">
    <property type="entry name" value="NTF2-like"/>
    <property type="match status" value="1"/>
</dbReference>
<dbReference type="EMBL" id="JAVREY010000018">
    <property type="protein sequence ID" value="MDT0464824.1"/>
    <property type="molecule type" value="Genomic_DNA"/>
</dbReference>
<proteinExistence type="predicted"/>